<keyword evidence="2" id="KW-0472">Membrane</keyword>
<gene>
    <name evidence="3" type="ORF">HMPREF9444_00858</name>
</gene>
<dbReference type="EMBL" id="AEVO01000042">
    <property type="protein sequence ID" value="EFY07277.1"/>
    <property type="molecule type" value="Genomic_DNA"/>
</dbReference>
<feature type="transmembrane region" description="Helical" evidence="2">
    <location>
        <begin position="6"/>
        <end position="26"/>
    </location>
</feature>
<evidence type="ECO:0000256" key="1">
    <source>
        <dbReference type="SAM" id="MobiDB-lite"/>
    </source>
</evidence>
<dbReference type="STRING" id="762983.HMPREF9444_00858"/>
<reference evidence="3 4" key="1">
    <citation type="submission" date="2011-01" db="EMBL/GenBank/DDBJ databases">
        <authorList>
            <person name="Weinstock G."/>
            <person name="Sodergren E."/>
            <person name="Clifton S."/>
            <person name="Fulton L."/>
            <person name="Fulton B."/>
            <person name="Courtney L."/>
            <person name="Fronick C."/>
            <person name="Harrison M."/>
            <person name="Strong C."/>
            <person name="Farmer C."/>
            <person name="Delahaunty K."/>
            <person name="Markovic C."/>
            <person name="Hall O."/>
            <person name="Minx P."/>
            <person name="Tomlinson C."/>
            <person name="Mitreva M."/>
            <person name="Hou S."/>
            <person name="Chen J."/>
            <person name="Wollam A."/>
            <person name="Pepin K.H."/>
            <person name="Johnson M."/>
            <person name="Bhonagiri V."/>
            <person name="Zhang X."/>
            <person name="Suruliraj S."/>
            <person name="Warren W."/>
            <person name="Chinwalla A."/>
            <person name="Mardis E.R."/>
            <person name="Wilson R.K."/>
        </authorList>
    </citation>
    <scope>NUCLEOTIDE SEQUENCE [LARGE SCALE GENOMIC DNA]</scope>
    <source>
        <strain evidence="4">DSM 22608 / JCM 16073 / KCTC 15190 / YIT 12066</strain>
    </source>
</reference>
<keyword evidence="4" id="KW-1185">Reference proteome</keyword>
<evidence type="ECO:0000313" key="3">
    <source>
        <dbReference type="EMBL" id="EFY07277.1"/>
    </source>
</evidence>
<proteinExistence type="predicted"/>
<keyword evidence="2" id="KW-0812">Transmembrane</keyword>
<sequence>MKGNKIAAVIGIGITVLLLNGCTVHYDRGPQRPHRIERPMHKAPPPLFHPVIPAPVRPHP</sequence>
<keyword evidence="2" id="KW-1133">Transmembrane helix</keyword>
<dbReference type="Proteomes" id="UP000018458">
    <property type="component" value="Unassembled WGS sequence"/>
</dbReference>
<feature type="compositionally biased region" description="Pro residues" evidence="1">
    <location>
        <begin position="42"/>
        <end position="60"/>
    </location>
</feature>
<dbReference type="AlphaFoldDB" id="E8LJH9"/>
<dbReference type="HOGENOM" id="CLU_2940111_0_0_6"/>
<evidence type="ECO:0000256" key="2">
    <source>
        <dbReference type="SAM" id="Phobius"/>
    </source>
</evidence>
<feature type="region of interest" description="Disordered" evidence="1">
    <location>
        <begin position="30"/>
        <end position="60"/>
    </location>
</feature>
<dbReference type="RefSeq" id="WP_009143067.1">
    <property type="nucleotide sequence ID" value="NZ_GL830979.1"/>
</dbReference>
<comment type="caution">
    <text evidence="3">The sequence shown here is derived from an EMBL/GenBank/DDBJ whole genome shotgun (WGS) entry which is preliminary data.</text>
</comment>
<name>E8LJH9_SUCHY</name>
<organism evidence="3 4">
    <name type="scientific">Succinatimonas hippei (strain DSM 22608 / JCM 16073 / KCTC 15190 / YIT 12066)</name>
    <dbReference type="NCBI Taxonomy" id="762983"/>
    <lineage>
        <taxon>Bacteria</taxon>
        <taxon>Pseudomonadati</taxon>
        <taxon>Pseudomonadota</taxon>
        <taxon>Gammaproteobacteria</taxon>
        <taxon>Aeromonadales</taxon>
        <taxon>Succinivibrionaceae</taxon>
        <taxon>Succinatimonas</taxon>
    </lineage>
</organism>
<evidence type="ECO:0000313" key="4">
    <source>
        <dbReference type="Proteomes" id="UP000018458"/>
    </source>
</evidence>
<feature type="compositionally biased region" description="Basic and acidic residues" evidence="1">
    <location>
        <begin position="30"/>
        <end position="40"/>
    </location>
</feature>
<protein>
    <submittedName>
        <fullName evidence="3">Uncharacterized protein</fullName>
    </submittedName>
</protein>
<accession>E8LJH9</accession>